<feature type="compositionally biased region" description="Pro residues" evidence="13">
    <location>
        <begin position="561"/>
        <end position="572"/>
    </location>
</feature>
<reference evidence="14 15" key="2">
    <citation type="journal article" date="2014" name="J. Gen. Appl. Microbiol.">
        <title>The early diverging ascomycetous budding yeast Saitoella complicata has three histone deacetylases belonging to the Clr6, Hos2, and Rpd3 lineages.</title>
        <authorList>
            <person name="Nishida H."/>
            <person name="Matsumoto T."/>
            <person name="Kondo S."/>
            <person name="Hamamoto M."/>
            <person name="Yoshikawa H."/>
        </authorList>
    </citation>
    <scope>NUCLEOTIDE SEQUENCE [LARGE SCALE GENOMIC DNA]</scope>
    <source>
        <strain evidence="14 15">NRRL Y-17804</strain>
    </source>
</reference>
<comment type="similarity">
    <text evidence="2">Belongs to the endopolyphosphatase PPN1 family.</text>
</comment>
<dbReference type="PIRSF" id="PIRSF027093">
    <property type="entry name" value="EndopolyPtase_N1"/>
    <property type="match status" value="1"/>
</dbReference>
<reference evidence="14 15" key="3">
    <citation type="journal article" date="2015" name="Genome Announc.">
        <title>Draft Genome Sequence of the Archiascomycetous Yeast Saitoella complicata.</title>
        <authorList>
            <person name="Yamauchi K."/>
            <person name="Kondo S."/>
            <person name="Hamamoto M."/>
            <person name="Takahashi Y."/>
            <person name="Ogura Y."/>
            <person name="Hayashi T."/>
            <person name="Nishida H."/>
        </authorList>
    </citation>
    <scope>NUCLEOTIDE SEQUENCE [LARGE SCALE GENOMIC DNA]</scope>
    <source>
        <strain evidence="14 15">NRRL Y-17804</strain>
    </source>
</reference>
<keyword evidence="6" id="KW-0812">Transmembrane</keyword>
<evidence type="ECO:0000256" key="10">
    <source>
        <dbReference type="ARBA" id="ARBA00023136"/>
    </source>
</evidence>
<evidence type="ECO:0000256" key="7">
    <source>
        <dbReference type="ARBA" id="ARBA00022801"/>
    </source>
</evidence>
<keyword evidence="8" id="KW-0735">Signal-anchor</keyword>
<evidence type="ECO:0000256" key="5">
    <source>
        <dbReference type="ARBA" id="ARBA00022554"/>
    </source>
</evidence>
<keyword evidence="9" id="KW-1133">Transmembrane helix</keyword>
<sequence>MLYAPSLQNLFIPAHPGRPLLRLLCHSAALTLLPNNLNGDNFHNDRDKLDTFDRTRTPHFLTMRIQQSAALLSWALLFGSSVNAAQLPLSFQNLENTASEVETVYHSKLHGRFMHVTDFHPDRNYREGALVDNNCHFHGKDGKKDKSLEGLKKDKDKDKDDDEEEKAGYWGYPASGCDAPWTLVDATFEWIDKEWKDKIDFVIWTGDSVRHDNDNNFPRTQKEIFQSNADMIRKFEEVFHSDDPTKRHSIPIVPTMGNNDVWPHNIMRPGPNPTTLRFAQLWSHFVPEEQMHTFQRGAYFWREVIPNKLAVISLNTLYWFESNAAVDGCDAKEDAGSLQFEWLKIQLNILRSRGMKAYLIGHVPPTEKYYPTCLMKYVVWSNAFRDVIIGHFFGHANVDHFIMLNEKDVLDRTELRKATRDFLEIDADEYDDHNGTLRIMGKENYMAELRDYFRHMPDLRKYTGRKREQVMENWMVANVVPSIIPTYFPAARVVEYNVTGYDGGHAPHRGTLDMAAVETTEDSEDHVQEGVEEDSEVDASKKKGKKKKGKKKRPKHKKPPADAPAPPAPGSPLGPAFEPQFLTPIKYTQYYANITKHNEEKSLHGHENLTFEVEYETDGAPYHMQDLTVPSYMELAKKIAGDAKRDDKKHRKGKGIQDLLKKKKKKGKKGKKGKKPRDKDDDLWFVYLKRAFVQTKDDDDIDDMMNA</sequence>
<dbReference type="InterPro" id="IPR041805">
    <property type="entry name" value="ASMase/PPN1_MPP"/>
</dbReference>
<protein>
    <recommendedName>
        <fullName evidence="4 12">Endopolyphosphatase</fullName>
        <ecNumber evidence="3 12">3.6.1.10</ecNumber>
    </recommendedName>
</protein>
<dbReference type="CDD" id="cd00842">
    <property type="entry name" value="MPP_ASMase"/>
    <property type="match status" value="1"/>
</dbReference>
<evidence type="ECO:0000256" key="12">
    <source>
        <dbReference type="PIRNR" id="PIRNR027093"/>
    </source>
</evidence>
<evidence type="ECO:0000313" key="15">
    <source>
        <dbReference type="Proteomes" id="UP000033140"/>
    </source>
</evidence>
<dbReference type="InterPro" id="IPR012358">
    <property type="entry name" value="EndopolyPtase_N1"/>
</dbReference>
<gene>
    <name evidence="14" type="ORF">G7K_0410-t1</name>
</gene>
<dbReference type="GO" id="GO:0005774">
    <property type="term" value="C:vacuolar membrane"/>
    <property type="evidence" value="ECO:0007669"/>
    <property type="project" value="UniProtKB-SubCell"/>
</dbReference>
<organism evidence="14 15">
    <name type="scientific">Saitoella complicata (strain BCRC 22490 / CBS 7301 / JCM 7358 / NBRC 10748 / NRRL Y-17804)</name>
    <dbReference type="NCBI Taxonomy" id="698492"/>
    <lineage>
        <taxon>Eukaryota</taxon>
        <taxon>Fungi</taxon>
        <taxon>Dikarya</taxon>
        <taxon>Ascomycota</taxon>
        <taxon>Taphrinomycotina</taxon>
        <taxon>Taphrinomycotina incertae sedis</taxon>
        <taxon>Saitoella</taxon>
    </lineage>
</organism>
<keyword evidence="11" id="KW-0325">Glycoprotein</keyword>
<dbReference type="Proteomes" id="UP000033140">
    <property type="component" value="Unassembled WGS sequence"/>
</dbReference>
<dbReference type="InterPro" id="IPR029052">
    <property type="entry name" value="Metallo-depent_PP-like"/>
</dbReference>
<feature type="region of interest" description="Disordered" evidence="13">
    <location>
        <begin position="641"/>
        <end position="679"/>
    </location>
</feature>
<dbReference type="PANTHER" id="PTHR10340:SF55">
    <property type="entry name" value="ENDOPOLYPHOSPHATASE"/>
    <property type="match status" value="1"/>
</dbReference>
<evidence type="ECO:0000256" key="2">
    <source>
        <dbReference type="ARBA" id="ARBA00010399"/>
    </source>
</evidence>
<comment type="caution">
    <text evidence="14">The sequence shown here is derived from an EMBL/GenBank/DDBJ whole genome shotgun (WGS) entry which is preliminary data.</text>
</comment>
<evidence type="ECO:0000256" key="13">
    <source>
        <dbReference type="SAM" id="MobiDB-lite"/>
    </source>
</evidence>
<dbReference type="STRING" id="698492.A0A0E9N8P7"/>
<keyword evidence="7 12" id="KW-0378">Hydrolase</keyword>
<comment type="function">
    <text evidence="12">Catalyzes the hydrolysis of inorganic polyphosphate (polyP) chains of many hundreds of phosphate residues into shorter lengths.</text>
</comment>
<evidence type="ECO:0000313" key="14">
    <source>
        <dbReference type="EMBL" id="GAO46173.1"/>
    </source>
</evidence>
<dbReference type="SUPFAM" id="SSF56300">
    <property type="entry name" value="Metallo-dependent phosphatases"/>
    <property type="match status" value="1"/>
</dbReference>
<dbReference type="GO" id="GO:0000324">
    <property type="term" value="C:fungal-type vacuole"/>
    <property type="evidence" value="ECO:0007669"/>
    <property type="project" value="TreeGrafter"/>
</dbReference>
<name>A0A0E9N8P7_SAICN</name>
<feature type="compositionally biased region" description="Acidic residues" evidence="13">
    <location>
        <begin position="519"/>
        <end position="537"/>
    </location>
</feature>
<evidence type="ECO:0000256" key="11">
    <source>
        <dbReference type="ARBA" id="ARBA00023180"/>
    </source>
</evidence>
<evidence type="ECO:0000256" key="9">
    <source>
        <dbReference type="ARBA" id="ARBA00022989"/>
    </source>
</evidence>
<comment type="subcellular location">
    <subcellularLocation>
        <location evidence="1">Vacuole membrane</location>
        <topology evidence="1">Single-pass type II membrane protein</topology>
    </subcellularLocation>
</comment>
<keyword evidence="10 12" id="KW-0472">Membrane</keyword>
<accession>A0A0E9N8P7</accession>
<dbReference type="AlphaFoldDB" id="A0A0E9N8P7"/>
<keyword evidence="15" id="KW-1185">Reference proteome</keyword>
<feature type="region of interest" description="Disordered" evidence="13">
    <location>
        <begin position="141"/>
        <end position="168"/>
    </location>
</feature>
<keyword evidence="5 12" id="KW-0926">Vacuole</keyword>
<evidence type="ECO:0000256" key="1">
    <source>
        <dbReference type="ARBA" id="ARBA00004576"/>
    </source>
</evidence>
<feature type="compositionally biased region" description="Basic residues" evidence="13">
    <location>
        <begin position="542"/>
        <end position="558"/>
    </location>
</feature>
<feature type="region of interest" description="Disordered" evidence="13">
    <location>
        <begin position="518"/>
        <end position="579"/>
    </location>
</feature>
<dbReference type="GO" id="GO:0000298">
    <property type="term" value="F:endopolyphosphatase activity"/>
    <property type="evidence" value="ECO:0007669"/>
    <property type="project" value="UniProtKB-EC"/>
</dbReference>
<dbReference type="GO" id="GO:0006798">
    <property type="term" value="P:polyphosphate catabolic process"/>
    <property type="evidence" value="ECO:0007669"/>
    <property type="project" value="TreeGrafter"/>
</dbReference>
<dbReference type="OMA" id="WAERYSV"/>
<evidence type="ECO:0000256" key="8">
    <source>
        <dbReference type="ARBA" id="ARBA00022968"/>
    </source>
</evidence>
<reference evidence="14 15" key="1">
    <citation type="journal article" date="2011" name="J. Gen. Appl. Microbiol.">
        <title>Draft genome sequencing of the enigmatic yeast Saitoella complicata.</title>
        <authorList>
            <person name="Nishida H."/>
            <person name="Hamamoto M."/>
            <person name="Sugiyama J."/>
        </authorList>
    </citation>
    <scope>NUCLEOTIDE SEQUENCE [LARGE SCALE GENOMIC DNA]</scope>
    <source>
        <strain evidence="14 15">NRRL Y-17804</strain>
    </source>
</reference>
<dbReference type="GO" id="GO:0008081">
    <property type="term" value="F:phosphoric diester hydrolase activity"/>
    <property type="evidence" value="ECO:0007669"/>
    <property type="project" value="TreeGrafter"/>
</dbReference>
<dbReference type="EC" id="3.6.1.10" evidence="3 12"/>
<dbReference type="PANTHER" id="PTHR10340">
    <property type="entry name" value="SPHINGOMYELIN PHOSPHODIESTERASE"/>
    <property type="match status" value="1"/>
</dbReference>
<evidence type="ECO:0000256" key="6">
    <source>
        <dbReference type="ARBA" id="ARBA00022692"/>
    </source>
</evidence>
<feature type="compositionally biased region" description="Basic and acidic residues" evidence="13">
    <location>
        <begin position="141"/>
        <end position="158"/>
    </location>
</feature>
<feature type="compositionally biased region" description="Basic residues" evidence="13">
    <location>
        <begin position="661"/>
        <end position="676"/>
    </location>
</feature>
<proteinExistence type="inferred from homology"/>
<dbReference type="EMBL" id="BACD03000002">
    <property type="protein sequence ID" value="GAO46173.1"/>
    <property type="molecule type" value="Genomic_DNA"/>
</dbReference>
<dbReference type="GO" id="GO:0004309">
    <property type="term" value="F:exopolyphosphatase activity"/>
    <property type="evidence" value="ECO:0007669"/>
    <property type="project" value="TreeGrafter"/>
</dbReference>
<comment type="catalytic activity">
    <reaction evidence="12">
        <text>[phosphate](n+1) + n H2O = (n+1) phosphate + n H(+)</text>
        <dbReference type="Rhea" id="RHEA:22452"/>
        <dbReference type="Rhea" id="RHEA-COMP:14280"/>
        <dbReference type="ChEBI" id="CHEBI:15377"/>
        <dbReference type="ChEBI" id="CHEBI:15378"/>
        <dbReference type="ChEBI" id="CHEBI:16838"/>
        <dbReference type="ChEBI" id="CHEBI:43474"/>
        <dbReference type="EC" id="3.6.1.10"/>
    </reaction>
</comment>
<evidence type="ECO:0000256" key="3">
    <source>
        <dbReference type="ARBA" id="ARBA00012459"/>
    </source>
</evidence>
<evidence type="ECO:0000256" key="4">
    <source>
        <dbReference type="ARBA" id="ARBA00014458"/>
    </source>
</evidence>